<sequence>MKLQRLKQPSSAAAKPEELFNSQH</sequence>
<evidence type="ECO:0000313" key="2">
    <source>
        <dbReference type="EMBL" id="JAH62856.1"/>
    </source>
</evidence>
<evidence type="ECO:0000256" key="1">
    <source>
        <dbReference type="SAM" id="MobiDB-lite"/>
    </source>
</evidence>
<feature type="region of interest" description="Disordered" evidence="1">
    <location>
        <begin position="1"/>
        <end position="24"/>
    </location>
</feature>
<name>A0A0E9UAJ9_ANGAN</name>
<dbReference type="AlphaFoldDB" id="A0A0E9UAJ9"/>
<organism evidence="2">
    <name type="scientific">Anguilla anguilla</name>
    <name type="common">European freshwater eel</name>
    <name type="synonym">Muraena anguilla</name>
    <dbReference type="NCBI Taxonomy" id="7936"/>
    <lineage>
        <taxon>Eukaryota</taxon>
        <taxon>Metazoa</taxon>
        <taxon>Chordata</taxon>
        <taxon>Craniata</taxon>
        <taxon>Vertebrata</taxon>
        <taxon>Euteleostomi</taxon>
        <taxon>Actinopterygii</taxon>
        <taxon>Neopterygii</taxon>
        <taxon>Teleostei</taxon>
        <taxon>Anguilliformes</taxon>
        <taxon>Anguillidae</taxon>
        <taxon>Anguilla</taxon>
    </lineage>
</organism>
<accession>A0A0E9UAJ9</accession>
<reference evidence="2" key="1">
    <citation type="submission" date="2014-11" db="EMBL/GenBank/DDBJ databases">
        <authorList>
            <person name="Amaro Gonzalez C."/>
        </authorList>
    </citation>
    <scope>NUCLEOTIDE SEQUENCE</scope>
</reference>
<protein>
    <submittedName>
        <fullName evidence="2">Uncharacterized protein</fullName>
    </submittedName>
</protein>
<reference evidence="2" key="2">
    <citation type="journal article" date="2015" name="Fish Shellfish Immunol.">
        <title>Early steps in the European eel (Anguilla anguilla)-Vibrio vulnificus interaction in the gills: Role of the RtxA13 toxin.</title>
        <authorList>
            <person name="Callol A."/>
            <person name="Pajuelo D."/>
            <person name="Ebbesson L."/>
            <person name="Teles M."/>
            <person name="MacKenzie S."/>
            <person name="Amaro C."/>
        </authorList>
    </citation>
    <scope>NUCLEOTIDE SEQUENCE</scope>
</reference>
<proteinExistence type="predicted"/>
<dbReference type="EMBL" id="GBXM01045721">
    <property type="protein sequence ID" value="JAH62856.1"/>
    <property type="molecule type" value="Transcribed_RNA"/>
</dbReference>